<dbReference type="Gene3D" id="1.20.200.10">
    <property type="entry name" value="Fumarase/aspartase (Central domain)"/>
    <property type="match status" value="1"/>
</dbReference>
<dbReference type="PROSITE" id="PS00488">
    <property type="entry name" value="PAL_HISTIDASE"/>
    <property type="match status" value="1"/>
</dbReference>
<dbReference type="GO" id="GO:0005737">
    <property type="term" value="C:cytoplasm"/>
    <property type="evidence" value="ECO:0007669"/>
    <property type="project" value="UniProtKB-SubCell"/>
</dbReference>
<keyword evidence="3 6" id="KW-0369">Histidine metabolism</keyword>
<gene>
    <name evidence="6" type="primary">hutH</name>
    <name evidence="10" type="ORF">SAMN04244560_00793</name>
</gene>
<evidence type="ECO:0000313" key="11">
    <source>
        <dbReference type="Proteomes" id="UP000183404"/>
    </source>
</evidence>
<comment type="catalytic activity">
    <reaction evidence="5 6 8">
        <text>L-histidine = trans-urocanate + NH4(+)</text>
        <dbReference type="Rhea" id="RHEA:21232"/>
        <dbReference type="ChEBI" id="CHEBI:17771"/>
        <dbReference type="ChEBI" id="CHEBI:28938"/>
        <dbReference type="ChEBI" id="CHEBI:57595"/>
        <dbReference type="EC" id="4.3.1.3"/>
    </reaction>
</comment>
<feature type="cross-link" description="5-imidazolinone (Ala-Gly)" evidence="6">
    <location>
        <begin position="143"/>
        <end position="145"/>
    </location>
</feature>
<dbReference type="SUPFAM" id="SSF48557">
    <property type="entry name" value="L-aspartase-like"/>
    <property type="match status" value="1"/>
</dbReference>
<dbReference type="HAMAP" id="MF_00229">
    <property type="entry name" value="His_ammonia_lyase"/>
    <property type="match status" value="1"/>
</dbReference>
<keyword evidence="6" id="KW-0963">Cytoplasm</keyword>
<dbReference type="CDD" id="cd00332">
    <property type="entry name" value="PAL-HAL"/>
    <property type="match status" value="1"/>
</dbReference>
<dbReference type="GO" id="GO:0019556">
    <property type="term" value="P:L-histidine catabolic process to glutamate and formamide"/>
    <property type="evidence" value="ECO:0007669"/>
    <property type="project" value="UniProtKB-UniPathway"/>
</dbReference>
<dbReference type="EC" id="4.3.1.3" evidence="2 6"/>
<evidence type="ECO:0000256" key="6">
    <source>
        <dbReference type="HAMAP-Rule" id="MF_00229"/>
    </source>
</evidence>
<evidence type="ECO:0000313" key="10">
    <source>
        <dbReference type="EMBL" id="SDF47980.1"/>
    </source>
</evidence>
<dbReference type="FunFam" id="1.20.200.10:FF:000003">
    <property type="entry name" value="Histidine ammonia-lyase"/>
    <property type="match status" value="1"/>
</dbReference>
<dbReference type="InterPro" id="IPR022313">
    <property type="entry name" value="Phe/His_NH3-lyase_AS"/>
</dbReference>
<proteinExistence type="inferred from homology"/>
<dbReference type="InterPro" id="IPR008948">
    <property type="entry name" value="L-Aspartase-like"/>
</dbReference>
<dbReference type="Pfam" id="PF00221">
    <property type="entry name" value="Lyase_aromatic"/>
    <property type="match status" value="1"/>
</dbReference>
<evidence type="ECO:0000256" key="2">
    <source>
        <dbReference type="ARBA" id="ARBA00012994"/>
    </source>
</evidence>
<dbReference type="GO" id="GO:0019557">
    <property type="term" value="P:L-histidine catabolic process to glutamate and formate"/>
    <property type="evidence" value="ECO:0007669"/>
    <property type="project" value="UniProtKB-UniPathway"/>
</dbReference>
<dbReference type="AlphaFoldDB" id="A0A1G7LG42"/>
<evidence type="ECO:0000256" key="8">
    <source>
        <dbReference type="RuleBase" id="RU004479"/>
    </source>
</evidence>
<dbReference type="GO" id="GO:0004397">
    <property type="term" value="F:histidine ammonia-lyase activity"/>
    <property type="evidence" value="ECO:0007669"/>
    <property type="project" value="UniProtKB-UniRule"/>
</dbReference>
<comment type="PTM">
    <text evidence="6">Contains an active site 4-methylidene-imidazol-5-one (MIO), which is formed autocatalytically by cyclization and dehydration of residues Ala-Ser-Gly.</text>
</comment>
<evidence type="ECO:0000256" key="3">
    <source>
        <dbReference type="ARBA" id="ARBA00022808"/>
    </source>
</evidence>
<organism evidence="10 11">
    <name type="scientific">Thermoanaerobacter thermohydrosulfuricus</name>
    <name type="common">Clostridium thermohydrosulfuricum</name>
    <dbReference type="NCBI Taxonomy" id="1516"/>
    <lineage>
        <taxon>Bacteria</taxon>
        <taxon>Bacillati</taxon>
        <taxon>Bacillota</taxon>
        <taxon>Clostridia</taxon>
        <taxon>Thermoanaerobacterales</taxon>
        <taxon>Thermoanaerobacteraceae</taxon>
        <taxon>Thermoanaerobacter</taxon>
    </lineage>
</organism>
<dbReference type="PANTHER" id="PTHR10362">
    <property type="entry name" value="HISTIDINE AMMONIA-LYASE"/>
    <property type="match status" value="1"/>
</dbReference>
<dbReference type="RefSeq" id="WP_004397060.1">
    <property type="nucleotide sequence ID" value="NZ_FNBS01000014.1"/>
</dbReference>
<evidence type="ECO:0000256" key="4">
    <source>
        <dbReference type="ARBA" id="ARBA00023239"/>
    </source>
</evidence>
<evidence type="ECO:0000256" key="9">
    <source>
        <dbReference type="RuleBase" id="RU004480"/>
    </source>
</evidence>
<dbReference type="InterPro" id="IPR005921">
    <property type="entry name" value="HutH"/>
</dbReference>
<dbReference type="FunFam" id="1.10.275.10:FF:000005">
    <property type="entry name" value="Histidine ammonia-lyase"/>
    <property type="match status" value="1"/>
</dbReference>
<dbReference type="Proteomes" id="UP000183404">
    <property type="component" value="Unassembled WGS sequence"/>
</dbReference>
<evidence type="ECO:0000256" key="1">
    <source>
        <dbReference type="ARBA" id="ARBA00005113"/>
    </source>
</evidence>
<dbReference type="InterPro" id="IPR024083">
    <property type="entry name" value="Fumarase/histidase_N"/>
</dbReference>
<comment type="similarity">
    <text evidence="6 7">Belongs to the PAL/histidase family.</text>
</comment>
<evidence type="ECO:0000256" key="7">
    <source>
        <dbReference type="RuleBase" id="RU003954"/>
    </source>
</evidence>
<dbReference type="NCBIfam" id="NF006871">
    <property type="entry name" value="PRK09367.1"/>
    <property type="match status" value="1"/>
</dbReference>
<evidence type="ECO:0000256" key="5">
    <source>
        <dbReference type="ARBA" id="ARBA00049269"/>
    </source>
</evidence>
<accession>A0A1G7LG42</accession>
<reference evidence="10 11" key="1">
    <citation type="submission" date="2016-10" db="EMBL/GenBank/DDBJ databases">
        <authorList>
            <person name="de Groot N.N."/>
        </authorList>
    </citation>
    <scope>NUCLEOTIDE SEQUENCE [LARGE SCALE GENOMIC DNA]</scope>
    <source>
        <strain evidence="10 11">DSM 569</strain>
    </source>
</reference>
<comment type="subcellular location">
    <subcellularLocation>
        <location evidence="6 9">Cytoplasm</location>
    </subcellularLocation>
</comment>
<sequence>MGKVIIDGNNLTIEDVVHVARDGYRVELSNIAEERVLYSRKIVEKYVNDEKVVYGITTGFGKFSDVVISKEDTEILQKNLIMSHSCGVGEPLPEEVVRAIMLLRANALAKGFSGVRLETLNTLIEMLNKGVTPVIPEKGSLGASGDLAPLAHMVLVMIGKGEALYKGERMTGEKAMKEAGISPVVLSSKEGLALINGTQVMSAIGCLNVYDAKRLIKSADAVSSITLEALRGIIDAFDDRVQMVRPHRGQMITAKNIRKMCEGSTLITRQGEIRVQDAYTLRCIPQVHGAIRDAIEYAEEVLTREINSATDNPLIFPEDGEVISGGNFHGEPIALAMDFLGIAVSEIANISERRIERLVNYQLNDLPPFLTEKGGLNSGMMIAQYTAASLVSENKVLAHPASVDSIPSSANQEDHVSMGTIAARKAREIIENATRVIAIELMAALQAMEFRKGFKKGKGSQIIYDLVREYVKPLEEDRELYIDINACFNIIKSGKVLKVLEKEGIILE</sequence>
<dbReference type="Gene3D" id="1.10.275.10">
    <property type="entry name" value="Fumarase/aspartase (N-terminal domain)"/>
    <property type="match status" value="1"/>
</dbReference>
<dbReference type="UniPathway" id="UPA00379">
    <property type="reaction ID" value="UER00549"/>
</dbReference>
<dbReference type="NCBIfam" id="TIGR01225">
    <property type="entry name" value="hutH"/>
    <property type="match status" value="1"/>
</dbReference>
<keyword evidence="4 6" id="KW-0456">Lyase</keyword>
<dbReference type="InterPro" id="IPR001106">
    <property type="entry name" value="Aromatic_Lyase"/>
</dbReference>
<comment type="pathway">
    <text evidence="1 6 8">Amino-acid degradation; L-histidine degradation into L-glutamate; N-formimidoyl-L-glutamate from L-histidine: step 1/3.</text>
</comment>
<dbReference type="EMBL" id="FNBS01000014">
    <property type="protein sequence ID" value="SDF47980.1"/>
    <property type="molecule type" value="Genomic_DNA"/>
</dbReference>
<feature type="modified residue" description="2,3-didehydroalanine (Ser)" evidence="6">
    <location>
        <position position="144"/>
    </location>
</feature>
<name>A0A1G7LG42_THETY</name>
<protein>
    <recommendedName>
        <fullName evidence="2 6">Histidine ammonia-lyase</fullName>
        <shortName evidence="6">Histidase</shortName>
        <ecNumber evidence="2 6">4.3.1.3</ecNumber>
    </recommendedName>
</protein>